<proteinExistence type="predicted"/>
<evidence type="ECO:0000313" key="2">
    <source>
        <dbReference type="Proteomes" id="UP000274122"/>
    </source>
</evidence>
<sequence>MHAYIVRIITLCRFMLLMLGSKARVFLNNGCWFNAVSELEKDTSIYSDSLDSECMANWIKLWHSAGRLYHGLYHPNASLLKALPVEMRPRRLAVRKRYELAFLFRISSLHQLMMCLHASGDSGDAAMQVPLRPQSTMRCSAIVLFLLPSFSLMRS</sequence>
<keyword evidence="2" id="KW-1185">Reference proteome</keyword>
<protein>
    <submittedName>
        <fullName evidence="1">Uncharacterized protein</fullName>
    </submittedName>
</protein>
<dbReference type="Proteomes" id="UP000274122">
    <property type="component" value="Chromosome"/>
</dbReference>
<dbReference type="AlphaFoldDB" id="A0A447V0I1"/>
<dbReference type="KEGG" id="clap:NCTC11466_01638"/>
<gene>
    <name evidence="1" type="ORF">NCTC11466_01638</name>
</gene>
<dbReference type="EMBL" id="LR134201">
    <property type="protein sequence ID" value="VEB96473.1"/>
    <property type="molecule type" value="Genomic_DNA"/>
</dbReference>
<dbReference type="OrthoDB" id="6465821at2"/>
<organism evidence="1 2">
    <name type="scientific">Cedecea lapagei</name>
    <dbReference type="NCBI Taxonomy" id="158823"/>
    <lineage>
        <taxon>Bacteria</taxon>
        <taxon>Pseudomonadati</taxon>
        <taxon>Pseudomonadota</taxon>
        <taxon>Gammaproteobacteria</taxon>
        <taxon>Enterobacterales</taxon>
        <taxon>Enterobacteriaceae</taxon>
        <taxon>Cedecea</taxon>
    </lineage>
</organism>
<evidence type="ECO:0000313" key="1">
    <source>
        <dbReference type="EMBL" id="VEB96473.1"/>
    </source>
</evidence>
<accession>A0A447V0I1</accession>
<name>A0A447V0I1_9ENTR</name>
<reference evidence="1 2" key="1">
    <citation type="submission" date="2018-12" db="EMBL/GenBank/DDBJ databases">
        <authorList>
            <consortium name="Pathogen Informatics"/>
        </authorList>
    </citation>
    <scope>NUCLEOTIDE SEQUENCE [LARGE SCALE GENOMIC DNA]</scope>
    <source>
        <strain evidence="1 2">NCTC11466</strain>
    </source>
</reference>